<comment type="subunit">
    <text evidence="11">Component of the plastid Sec protein translocase complex, which is composed of at least SecY, SecE and SecG.</text>
</comment>
<dbReference type="InterPro" id="IPR030659">
    <property type="entry name" value="SecY_CS"/>
</dbReference>
<keyword evidence="15" id="KW-0150">Chloroplast</keyword>
<dbReference type="Pfam" id="PF00344">
    <property type="entry name" value="SecY"/>
    <property type="match status" value="1"/>
</dbReference>
<evidence type="ECO:0000256" key="1">
    <source>
        <dbReference type="ARBA" id="ARBA00004141"/>
    </source>
</evidence>
<evidence type="ECO:0000256" key="8">
    <source>
        <dbReference type="ARBA" id="ARBA00023136"/>
    </source>
</evidence>
<dbReference type="PROSITE" id="PS00756">
    <property type="entry name" value="SECY_2"/>
    <property type="match status" value="1"/>
</dbReference>
<feature type="transmembrane region" description="Helical" evidence="12">
    <location>
        <begin position="54"/>
        <end position="77"/>
    </location>
</feature>
<keyword evidence="7 12" id="KW-0811">Translocation</keyword>
<comment type="subunit">
    <text evidence="12">Component of the plastid Sec protein translocase complex, which is composed of at least SecY and SecE.</text>
</comment>
<feature type="transmembrane region" description="Helical" evidence="12">
    <location>
        <begin position="379"/>
        <end position="400"/>
    </location>
</feature>
<keyword evidence="6 12" id="KW-1133">Transmembrane helix</keyword>
<dbReference type="PIRSF" id="PIRSF004557">
    <property type="entry name" value="SecY"/>
    <property type="match status" value="1"/>
</dbReference>
<evidence type="ECO:0000256" key="14">
    <source>
        <dbReference type="RuleBase" id="RU004349"/>
    </source>
</evidence>
<feature type="transmembrane region" description="Helical" evidence="12">
    <location>
        <begin position="259"/>
        <end position="279"/>
    </location>
</feature>
<keyword evidence="3 12" id="KW-0813">Transport</keyword>
<comment type="function">
    <text evidence="10 12">The central subunit of the protein translocation channel SecYE. Consists of two halves formed by TMs 1-5 and 6-10. These two domains form a lateral gate at the front which open onto the bilayer between TMs 2 and 7, and are clamped together by SecE at the back. The channel is closed by both a pore ring composed of hydrophobic SecY resides and a short helix (helix 2A) on the extracellular side of the membrane which forms a plug.</text>
</comment>
<reference evidence="15" key="1">
    <citation type="journal article" date="2017" name="J. Phycol.">
        <title>Analysis of chloroplast genomes and a supermatrix inform reclassification of the Rhodomelaceae (Rhodophyta).</title>
        <authorList>
            <person name="Diaz-Tapia P."/>
            <person name="Maggs C.A."/>
            <person name="West J.A."/>
            <person name="Verbruggen H."/>
        </authorList>
    </citation>
    <scope>NUCLEOTIDE SEQUENCE</scope>
    <source>
        <strain evidence="15">JW3046</strain>
    </source>
</reference>
<evidence type="ECO:0000256" key="10">
    <source>
        <dbReference type="ARBA" id="ARBA00055151"/>
    </source>
</evidence>
<dbReference type="SUPFAM" id="SSF103491">
    <property type="entry name" value="Preprotein translocase SecY subunit"/>
    <property type="match status" value="1"/>
</dbReference>
<name>A0A1Z1M4W2_9FLOR</name>
<feature type="transmembrane region" description="Helical" evidence="12">
    <location>
        <begin position="12"/>
        <end position="34"/>
    </location>
</feature>
<gene>
    <name evidence="12 15" type="primary">secY</name>
</gene>
<proteinExistence type="inferred from homology"/>
<feature type="transmembrane region" description="Helical" evidence="12">
    <location>
        <begin position="114"/>
        <end position="133"/>
    </location>
</feature>
<organism evidence="15">
    <name type="scientific">Caloglossa monosticha</name>
    <dbReference type="NCBI Taxonomy" id="76906"/>
    <lineage>
        <taxon>Eukaryota</taxon>
        <taxon>Rhodophyta</taxon>
        <taxon>Florideophyceae</taxon>
        <taxon>Rhodymeniophycidae</taxon>
        <taxon>Ceramiales</taxon>
        <taxon>Delesseriaceae</taxon>
        <taxon>Caloglossa</taxon>
    </lineage>
</organism>
<dbReference type="PRINTS" id="PR00303">
    <property type="entry name" value="SECYTRNLCASE"/>
</dbReference>
<evidence type="ECO:0000256" key="7">
    <source>
        <dbReference type="ARBA" id="ARBA00023010"/>
    </source>
</evidence>
<comment type="similarity">
    <text evidence="2 12 14">Belongs to the SecY/SEC61-alpha family.</text>
</comment>
<geneLocation type="chloroplast" evidence="15"/>
<comment type="subcellular location">
    <subcellularLocation>
        <location evidence="1 13">Membrane</location>
        <topology evidence="1 13">Multi-pass membrane protein</topology>
    </subcellularLocation>
    <subcellularLocation>
        <location evidence="12">Plastid</location>
        <location evidence="12">Chloroplast thylakoid membrane</location>
        <topology evidence="12">Multi-pass membrane protein</topology>
    </subcellularLocation>
</comment>
<keyword evidence="4 12" id="KW-0812">Transmembrane</keyword>
<dbReference type="GO" id="GO:0065002">
    <property type="term" value="P:intracellular protein transmembrane transport"/>
    <property type="evidence" value="ECO:0007669"/>
    <property type="project" value="UniProtKB-UniRule"/>
</dbReference>
<keyword evidence="15" id="KW-0934">Plastid</keyword>
<dbReference type="AlphaFoldDB" id="A0A1Z1M4W2"/>
<feature type="transmembrane region" description="Helical" evidence="12">
    <location>
        <begin position="139"/>
        <end position="160"/>
    </location>
</feature>
<keyword evidence="5 12" id="KW-0653">Protein transport</keyword>
<feature type="transmembrane region" description="Helical" evidence="12">
    <location>
        <begin position="167"/>
        <end position="186"/>
    </location>
</feature>
<protein>
    <recommendedName>
        <fullName evidence="9 12">Protein translocase subunit SecY</fullName>
    </recommendedName>
</protein>
<feature type="transmembrane region" description="Helical" evidence="12">
    <location>
        <begin position="354"/>
        <end position="373"/>
    </location>
</feature>
<dbReference type="RefSeq" id="YP_009392535.1">
    <property type="nucleotide sequence ID" value="NC_035263.1"/>
</dbReference>
<dbReference type="NCBIfam" id="TIGR00967">
    <property type="entry name" value="3a0501s007"/>
    <property type="match status" value="1"/>
</dbReference>
<dbReference type="GO" id="GO:0009535">
    <property type="term" value="C:chloroplast thylakoid membrane"/>
    <property type="evidence" value="ECO:0007669"/>
    <property type="project" value="UniProtKB-SubCell"/>
</dbReference>
<feature type="transmembrane region" description="Helical" evidence="12">
    <location>
        <begin position="299"/>
        <end position="319"/>
    </location>
</feature>
<sequence>MQNRSNEKKNTLLNKSIITLTILLICRMGVFIPIPGINHNEFSNNIQNNSFLNFLNIFSGGGFATIGIFALGIIPYINASIIIQILIKIVPKLETLQKDEGEIGRQKINQITRYITLIWACLQSTIIALWVQPYTFNSYNYFIFDCIITLTTGSIITMWFSEAITEYGIGNGSSLLIFQNIISNIPKNQFIIGINDKFNNISILILILITIIILLMLSILIQESKRKINIISARQLGKIDKFNLNTQNYIPLKINQGGVMPIVFASAAMTLPIYITYIIPSNYSNVIKHYLLNNNISYLISYSILIVTFSYFYSSIILNKKDIANNLKKMGASIPNIRPGVETINYLEKILNKLTFIGAIFLFFIAQLPYFILKFTKLNNFQGLATTSLLILVSVSIDTAKQIQTYLISKQYDNMIE</sequence>
<keyword evidence="8 12" id="KW-0472">Membrane</keyword>
<evidence type="ECO:0000256" key="3">
    <source>
        <dbReference type="ARBA" id="ARBA00022448"/>
    </source>
</evidence>
<dbReference type="InterPro" id="IPR023201">
    <property type="entry name" value="SecY_dom_sf"/>
</dbReference>
<evidence type="ECO:0000256" key="11">
    <source>
        <dbReference type="ARBA" id="ARBA00062357"/>
    </source>
</evidence>
<dbReference type="PROSITE" id="PS00755">
    <property type="entry name" value="SECY_1"/>
    <property type="match status" value="1"/>
</dbReference>
<dbReference type="EMBL" id="MF101416">
    <property type="protein sequence ID" value="ARW61097.1"/>
    <property type="molecule type" value="Genomic_DNA"/>
</dbReference>
<dbReference type="GO" id="GO:0006605">
    <property type="term" value="P:protein targeting"/>
    <property type="evidence" value="ECO:0007669"/>
    <property type="project" value="UniProtKB-UniRule"/>
</dbReference>
<feature type="transmembrane region" description="Helical" evidence="12">
    <location>
        <begin position="198"/>
        <end position="221"/>
    </location>
</feature>
<dbReference type="InterPro" id="IPR002208">
    <property type="entry name" value="SecY/SEC61-alpha"/>
</dbReference>
<dbReference type="HAMAP" id="MF_01465">
    <property type="entry name" value="SecY"/>
    <property type="match status" value="1"/>
</dbReference>
<accession>A0A1Z1M4W2</accession>
<dbReference type="Gene3D" id="1.10.3370.10">
    <property type="entry name" value="SecY subunit domain"/>
    <property type="match status" value="1"/>
</dbReference>
<keyword evidence="12" id="KW-0793">Thylakoid</keyword>
<evidence type="ECO:0000256" key="12">
    <source>
        <dbReference type="HAMAP-Rule" id="MF_01465"/>
    </source>
</evidence>
<evidence type="ECO:0000256" key="9">
    <source>
        <dbReference type="ARBA" id="ARBA00039733"/>
    </source>
</evidence>
<evidence type="ECO:0000256" key="5">
    <source>
        <dbReference type="ARBA" id="ARBA00022927"/>
    </source>
</evidence>
<evidence type="ECO:0000256" key="6">
    <source>
        <dbReference type="ARBA" id="ARBA00022989"/>
    </source>
</evidence>
<evidence type="ECO:0000256" key="13">
    <source>
        <dbReference type="RuleBase" id="RU003484"/>
    </source>
</evidence>
<dbReference type="FunFam" id="1.10.3370.10:FF:000001">
    <property type="entry name" value="Preprotein translocase subunit SecY"/>
    <property type="match status" value="1"/>
</dbReference>
<dbReference type="PANTHER" id="PTHR10906">
    <property type="entry name" value="SECY/SEC61-ALPHA FAMILY MEMBER"/>
    <property type="match status" value="1"/>
</dbReference>
<dbReference type="InterPro" id="IPR026593">
    <property type="entry name" value="SecY"/>
</dbReference>
<evidence type="ECO:0000313" key="15">
    <source>
        <dbReference type="EMBL" id="ARW61097.1"/>
    </source>
</evidence>
<evidence type="ECO:0000256" key="2">
    <source>
        <dbReference type="ARBA" id="ARBA00005751"/>
    </source>
</evidence>
<evidence type="ECO:0000256" key="4">
    <source>
        <dbReference type="ARBA" id="ARBA00022692"/>
    </source>
</evidence>
<dbReference type="GeneID" id="33354079"/>